<gene>
    <name evidence="2" type="ORF">ENS06_01190</name>
</gene>
<comment type="caution">
    <text evidence="2">The sequence shown here is derived from an EMBL/GenBank/DDBJ whole genome shotgun (WGS) entry which is preliminary data.</text>
</comment>
<accession>A0A832A167</accession>
<organism evidence="2">
    <name type="scientific">Desulfacinum infernum</name>
    <dbReference type="NCBI Taxonomy" id="35837"/>
    <lineage>
        <taxon>Bacteria</taxon>
        <taxon>Pseudomonadati</taxon>
        <taxon>Thermodesulfobacteriota</taxon>
        <taxon>Syntrophobacteria</taxon>
        <taxon>Syntrophobacterales</taxon>
        <taxon>Syntrophobacteraceae</taxon>
        <taxon>Desulfacinum</taxon>
    </lineage>
</organism>
<dbReference type="EMBL" id="DSTK01000005">
    <property type="protein sequence ID" value="HFK95921.1"/>
    <property type="molecule type" value="Genomic_DNA"/>
</dbReference>
<dbReference type="Pfam" id="PF11304">
    <property type="entry name" value="DUF3106"/>
    <property type="match status" value="1"/>
</dbReference>
<reference evidence="2" key="1">
    <citation type="journal article" date="2020" name="mSystems">
        <title>Genome- and Community-Level Interaction Insights into Carbon Utilization and Element Cycling Functions of Hydrothermarchaeota in Hydrothermal Sediment.</title>
        <authorList>
            <person name="Zhou Z."/>
            <person name="Liu Y."/>
            <person name="Xu W."/>
            <person name="Pan J."/>
            <person name="Luo Z.H."/>
            <person name="Li M."/>
        </authorList>
    </citation>
    <scope>NUCLEOTIDE SEQUENCE [LARGE SCALE GENOMIC DNA]</scope>
    <source>
        <strain evidence="2">SpSt-456</strain>
    </source>
</reference>
<dbReference type="AlphaFoldDB" id="A0A832A167"/>
<sequence length="167" mass="19633">MRESVCRRLGKKFMKAAPVVLAFAGLLGTVAGKPDSAWAAPLAQEIQAVTAAHKADAPARAWPTLYAKRPESREDGYAPFPGSRDRRDVPPQYQEWQSMPPPERDALRRRLEEYRKLPPQEQELYRQRYRQWQQIPPEDRRRIESDIQRWNELSPDQREAIRRLFNR</sequence>
<evidence type="ECO:0000256" key="1">
    <source>
        <dbReference type="SAM" id="MobiDB-lite"/>
    </source>
</evidence>
<proteinExistence type="predicted"/>
<evidence type="ECO:0000313" key="2">
    <source>
        <dbReference type="EMBL" id="HFK95921.1"/>
    </source>
</evidence>
<feature type="region of interest" description="Disordered" evidence="1">
    <location>
        <begin position="63"/>
        <end position="104"/>
    </location>
</feature>
<protein>
    <submittedName>
        <fullName evidence="2">DUF3106 domain-containing protein</fullName>
    </submittedName>
</protein>
<name>A0A832A167_9BACT</name>
<dbReference type="InterPro" id="IPR021455">
    <property type="entry name" value="DUF3106"/>
</dbReference>